<feature type="region of interest" description="Disordered" evidence="1">
    <location>
        <begin position="107"/>
        <end position="140"/>
    </location>
</feature>
<gene>
    <name evidence="2" type="ORF">BCR39DRAFT_541053</name>
</gene>
<feature type="region of interest" description="Disordered" evidence="1">
    <location>
        <begin position="157"/>
        <end position="182"/>
    </location>
</feature>
<feature type="compositionally biased region" description="Basic and acidic residues" evidence="1">
    <location>
        <begin position="40"/>
        <end position="55"/>
    </location>
</feature>
<sequence>MTRTERNQYPAALVKDKHSRSGLDNQLRKNGAGAHNWGSYRERGQHEISGDHDADVDLSNANFEDGPVTGQKVGDGEIDDLAPLPKINGNGDGQIVHNVDLAKEVISTSPTDSMSSIDSPGVVRRMSGVSEEERKEAGVFRKRALSKGDVNLNDIARTSYGVQSPPIPASSSPIKNKGSYFK</sequence>
<organism evidence="2 3">
    <name type="scientific">Naematelia encephala</name>
    <dbReference type="NCBI Taxonomy" id="71784"/>
    <lineage>
        <taxon>Eukaryota</taxon>
        <taxon>Fungi</taxon>
        <taxon>Dikarya</taxon>
        <taxon>Basidiomycota</taxon>
        <taxon>Agaricomycotina</taxon>
        <taxon>Tremellomycetes</taxon>
        <taxon>Tremellales</taxon>
        <taxon>Naemateliaceae</taxon>
        <taxon>Naematelia</taxon>
    </lineage>
</organism>
<feature type="compositionally biased region" description="Polar residues" evidence="1">
    <location>
        <begin position="107"/>
        <end position="118"/>
    </location>
</feature>
<dbReference type="Proteomes" id="UP000193986">
    <property type="component" value="Unassembled WGS sequence"/>
</dbReference>
<dbReference type="STRING" id="71784.A0A1Y2AW36"/>
<dbReference type="AlphaFoldDB" id="A0A1Y2AW36"/>
<evidence type="ECO:0000256" key="1">
    <source>
        <dbReference type="SAM" id="MobiDB-lite"/>
    </source>
</evidence>
<reference evidence="2 3" key="1">
    <citation type="submission" date="2016-07" db="EMBL/GenBank/DDBJ databases">
        <title>Pervasive Adenine N6-methylation of Active Genes in Fungi.</title>
        <authorList>
            <consortium name="DOE Joint Genome Institute"/>
            <person name="Mondo S.J."/>
            <person name="Dannebaum R.O."/>
            <person name="Kuo R.C."/>
            <person name="Labutti K."/>
            <person name="Haridas S."/>
            <person name="Kuo A."/>
            <person name="Salamov A."/>
            <person name="Ahrendt S.R."/>
            <person name="Lipzen A."/>
            <person name="Sullivan W."/>
            <person name="Andreopoulos W.B."/>
            <person name="Clum A."/>
            <person name="Lindquist E."/>
            <person name="Daum C."/>
            <person name="Ramamoorthy G.K."/>
            <person name="Gryganskyi A."/>
            <person name="Culley D."/>
            <person name="Magnuson J.K."/>
            <person name="James T.Y."/>
            <person name="O'Malley M.A."/>
            <person name="Stajich J.E."/>
            <person name="Spatafora J.W."/>
            <person name="Visel A."/>
            <person name="Grigoriev I.V."/>
        </authorList>
    </citation>
    <scope>NUCLEOTIDE SEQUENCE [LARGE SCALE GENOMIC DNA]</scope>
    <source>
        <strain evidence="2 3">68-887.2</strain>
    </source>
</reference>
<dbReference type="EMBL" id="MCFC01000047">
    <property type="protein sequence ID" value="ORY26510.1"/>
    <property type="molecule type" value="Genomic_DNA"/>
</dbReference>
<proteinExistence type="predicted"/>
<evidence type="ECO:0000313" key="2">
    <source>
        <dbReference type="EMBL" id="ORY26510.1"/>
    </source>
</evidence>
<dbReference type="OrthoDB" id="2562681at2759"/>
<evidence type="ECO:0000313" key="3">
    <source>
        <dbReference type="Proteomes" id="UP000193986"/>
    </source>
</evidence>
<feature type="region of interest" description="Disordered" evidence="1">
    <location>
        <begin position="1"/>
        <end position="92"/>
    </location>
</feature>
<evidence type="ECO:0008006" key="4">
    <source>
        <dbReference type="Google" id="ProtNLM"/>
    </source>
</evidence>
<dbReference type="InParanoid" id="A0A1Y2AW36"/>
<name>A0A1Y2AW36_9TREE</name>
<accession>A0A1Y2AW36</accession>
<protein>
    <recommendedName>
        <fullName evidence="4">Hyaluronan/mRNA-binding protein domain-containing protein</fullName>
    </recommendedName>
</protein>
<comment type="caution">
    <text evidence="2">The sequence shown here is derived from an EMBL/GenBank/DDBJ whole genome shotgun (WGS) entry which is preliminary data.</text>
</comment>
<keyword evidence="3" id="KW-1185">Reference proteome</keyword>